<comment type="similarity">
    <text evidence="1">Belongs to the bacterial ribosomal protein bS18 family.</text>
</comment>
<dbReference type="GO" id="GO:0003735">
    <property type="term" value="F:structural constituent of ribosome"/>
    <property type="evidence" value="ECO:0007669"/>
    <property type="project" value="InterPro"/>
</dbReference>
<dbReference type="InterPro" id="IPR001648">
    <property type="entry name" value="Ribosomal_bS18"/>
</dbReference>
<dbReference type="GO" id="GO:0005763">
    <property type="term" value="C:mitochondrial small ribosomal subunit"/>
    <property type="evidence" value="ECO:0007669"/>
    <property type="project" value="TreeGrafter"/>
</dbReference>
<proteinExistence type="inferred from homology"/>
<evidence type="ECO:0000313" key="6">
    <source>
        <dbReference type="EMBL" id="KAG7562801.1"/>
    </source>
</evidence>
<dbReference type="GO" id="GO:0032543">
    <property type="term" value="P:mitochondrial translation"/>
    <property type="evidence" value="ECO:0007669"/>
    <property type="project" value="TreeGrafter"/>
</dbReference>
<dbReference type="Proteomes" id="UP000812966">
    <property type="component" value="Unassembled WGS sequence"/>
</dbReference>
<dbReference type="EMBL" id="JABELV010000025">
    <property type="protein sequence ID" value="KAG7562801.1"/>
    <property type="molecule type" value="Genomic_DNA"/>
</dbReference>
<evidence type="ECO:0000256" key="1">
    <source>
        <dbReference type="ARBA" id="ARBA00005589"/>
    </source>
</evidence>
<gene>
    <name evidence="6" type="ORF">FFLO_01756</name>
</gene>
<dbReference type="AlphaFoldDB" id="A0A8K0NS08"/>
<evidence type="ECO:0000256" key="4">
    <source>
        <dbReference type="ARBA" id="ARBA00035264"/>
    </source>
</evidence>
<dbReference type="SUPFAM" id="SSF46911">
    <property type="entry name" value="Ribosomal protein S18"/>
    <property type="match status" value="1"/>
</dbReference>
<dbReference type="GO" id="GO:0070181">
    <property type="term" value="F:small ribosomal subunit rRNA binding"/>
    <property type="evidence" value="ECO:0007669"/>
    <property type="project" value="TreeGrafter"/>
</dbReference>
<evidence type="ECO:0000256" key="2">
    <source>
        <dbReference type="ARBA" id="ARBA00022980"/>
    </source>
</evidence>
<organism evidence="6 7">
    <name type="scientific">Filobasidium floriforme</name>
    <dbReference type="NCBI Taxonomy" id="5210"/>
    <lineage>
        <taxon>Eukaryota</taxon>
        <taxon>Fungi</taxon>
        <taxon>Dikarya</taxon>
        <taxon>Basidiomycota</taxon>
        <taxon>Agaricomycotina</taxon>
        <taxon>Tremellomycetes</taxon>
        <taxon>Filobasidiales</taxon>
        <taxon>Filobasidiaceae</taxon>
        <taxon>Filobasidium</taxon>
    </lineage>
</organism>
<name>A0A8K0NS08_9TREE</name>
<evidence type="ECO:0000256" key="3">
    <source>
        <dbReference type="ARBA" id="ARBA00023274"/>
    </source>
</evidence>
<reference evidence="6" key="1">
    <citation type="submission" date="2020-04" db="EMBL/GenBank/DDBJ databases">
        <title>Analysis of mating type loci in Filobasidium floriforme.</title>
        <authorList>
            <person name="Nowrousian M."/>
        </authorList>
    </citation>
    <scope>NUCLEOTIDE SEQUENCE</scope>
    <source>
        <strain evidence="6">CBS 6242</strain>
    </source>
</reference>
<dbReference type="Pfam" id="PF01084">
    <property type="entry name" value="Ribosomal_S18"/>
    <property type="match status" value="1"/>
</dbReference>
<evidence type="ECO:0000256" key="5">
    <source>
        <dbReference type="SAM" id="MobiDB-lite"/>
    </source>
</evidence>
<dbReference type="Gene3D" id="4.10.640.10">
    <property type="entry name" value="Ribosomal protein S18"/>
    <property type="match status" value="1"/>
</dbReference>
<sequence length="221" mass="24041">MSLSTPNFAISTVRTARIVANRALHQTAFRWAPDLNSAPTASSSSISGPAGKQSAGEKLGEILLESLRKSEESQAKSASNNAGSGALYGNVVRQAEYRSFSANQTYSPTRLVSDSLFRTPPRPPRPAYLGPSAPKSRQSDPFHILSVNPVNEAINADLVGSYLTQMGKIKSRAETGLTWKNQRRVGKMVRRARAMGLVSRWSDQVQKVAEKAPEKDFQPGR</sequence>
<comment type="caution">
    <text evidence="6">The sequence shown here is derived from an EMBL/GenBank/DDBJ whole genome shotgun (WGS) entry which is preliminary data.</text>
</comment>
<protein>
    <recommendedName>
        <fullName evidence="4">Small ribosomal subunit protein bS18m</fullName>
    </recommendedName>
</protein>
<feature type="region of interest" description="Disordered" evidence="5">
    <location>
        <begin position="111"/>
        <end position="137"/>
    </location>
</feature>
<evidence type="ECO:0000313" key="7">
    <source>
        <dbReference type="Proteomes" id="UP000812966"/>
    </source>
</evidence>
<accession>A0A8K0NS08</accession>
<keyword evidence="2" id="KW-0689">Ribosomal protein</keyword>
<keyword evidence="3" id="KW-0687">Ribonucleoprotein</keyword>
<dbReference type="PANTHER" id="PTHR13479:SF40">
    <property type="entry name" value="SMALL RIBOSOMAL SUBUNIT PROTEIN BS18M"/>
    <property type="match status" value="1"/>
</dbReference>
<dbReference type="InterPro" id="IPR036870">
    <property type="entry name" value="Ribosomal_bS18_sf"/>
</dbReference>
<keyword evidence="7" id="KW-1185">Reference proteome</keyword>
<dbReference type="PANTHER" id="PTHR13479">
    <property type="entry name" value="30S RIBOSOMAL PROTEIN S18"/>
    <property type="match status" value="1"/>
</dbReference>